<keyword evidence="17" id="KW-1185">Reference proteome</keyword>
<dbReference type="OrthoDB" id="2789670at2759"/>
<dbReference type="Pfam" id="PF00067">
    <property type="entry name" value="p450"/>
    <property type="match status" value="1"/>
</dbReference>
<keyword evidence="10 13" id="KW-0408">Iron</keyword>
<evidence type="ECO:0000313" key="16">
    <source>
        <dbReference type="EMBL" id="GJE87610.1"/>
    </source>
</evidence>
<comment type="subcellular location">
    <subcellularLocation>
        <location evidence="2">Membrane</location>
        <topology evidence="2">Single-pass membrane protein</topology>
    </subcellularLocation>
</comment>
<dbReference type="PANTHER" id="PTHR46300">
    <property type="entry name" value="P450, PUTATIVE (EUROFUNG)-RELATED-RELATED"/>
    <property type="match status" value="1"/>
</dbReference>
<dbReference type="EMBL" id="BPQB01000007">
    <property type="protein sequence ID" value="GJE87610.1"/>
    <property type="molecule type" value="Genomic_DNA"/>
</dbReference>
<reference evidence="16 17" key="1">
    <citation type="submission" date="2021-08" db="EMBL/GenBank/DDBJ databases">
        <title>Draft Genome Sequence of Phanerochaete sordida strain YK-624.</title>
        <authorList>
            <person name="Mori T."/>
            <person name="Dohra H."/>
            <person name="Suzuki T."/>
            <person name="Kawagishi H."/>
            <person name="Hirai H."/>
        </authorList>
    </citation>
    <scope>NUCLEOTIDE SEQUENCE [LARGE SCALE GENOMIC DNA]</scope>
    <source>
        <strain evidence="16 17">YK-624</strain>
    </source>
</reference>
<evidence type="ECO:0000256" key="3">
    <source>
        <dbReference type="ARBA" id="ARBA00005179"/>
    </source>
</evidence>
<evidence type="ECO:0000256" key="4">
    <source>
        <dbReference type="ARBA" id="ARBA00010617"/>
    </source>
</evidence>
<evidence type="ECO:0000256" key="6">
    <source>
        <dbReference type="ARBA" id="ARBA00022692"/>
    </source>
</evidence>
<evidence type="ECO:0000256" key="13">
    <source>
        <dbReference type="PIRSR" id="PIRSR602401-1"/>
    </source>
</evidence>
<dbReference type="PROSITE" id="PS00086">
    <property type="entry name" value="CYTOCHROME_P450"/>
    <property type="match status" value="1"/>
</dbReference>
<dbReference type="GO" id="GO:0016705">
    <property type="term" value="F:oxidoreductase activity, acting on paired donors, with incorporation or reduction of molecular oxygen"/>
    <property type="evidence" value="ECO:0007669"/>
    <property type="project" value="InterPro"/>
</dbReference>
<keyword evidence="6 15" id="KW-0812">Transmembrane</keyword>
<dbReference type="GO" id="GO:0016020">
    <property type="term" value="C:membrane"/>
    <property type="evidence" value="ECO:0007669"/>
    <property type="project" value="UniProtKB-SubCell"/>
</dbReference>
<keyword evidence="11 14" id="KW-0503">Monooxygenase</keyword>
<dbReference type="PRINTS" id="PR00463">
    <property type="entry name" value="EP450I"/>
</dbReference>
<name>A0A9P3L9Y5_9APHY</name>
<comment type="pathway">
    <text evidence="3">Secondary metabolite biosynthesis.</text>
</comment>
<accession>A0A9P3L9Y5</accession>
<proteinExistence type="inferred from homology"/>
<evidence type="ECO:0000256" key="1">
    <source>
        <dbReference type="ARBA" id="ARBA00001971"/>
    </source>
</evidence>
<organism evidence="16 17">
    <name type="scientific">Phanerochaete sordida</name>
    <dbReference type="NCBI Taxonomy" id="48140"/>
    <lineage>
        <taxon>Eukaryota</taxon>
        <taxon>Fungi</taxon>
        <taxon>Dikarya</taxon>
        <taxon>Basidiomycota</taxon>
        <taxon>Agaricomycotina</taxon>
        <taxon>Agaricomycetes</taxon>
        <taxon>Polyporales</taxon>
        <taxon>Phanerochaetaceae</taxon>
        <taxon>Phanerochaete</taxon>
    </lineage>
</organism>
<dbReference type="Proteomes" id="UP000703269">
    <property type="component" value="Unassembled WGS sequence"/>
</dbReference>
<dbReference type="InterPro" id="IPR001128">
    <property type="entry name" value="Cyt_P450"/>
</dbReference>
<dbReference type="InterPro" id="IPR017972">
    <property type="entry name" value="Cyt_P450_CS"/>
</dbReference>
<dbReference type="AlphaFoldDB" id="A0A9P3L9Y5"/>
<dbReference type="GO" id="GO:0005506">
    <property type="term" value="F:iron ion binding"/>
    <property type="evidence" value="ECO:0007669"/>
    <property type="project" value="InterPro"/>
</dbReference>
<evidence type="ECO:0000256" key="12">
    <source>
        <dbReference type="ARBA" id="ARBA00023136"/>
    </source>
</evidence>
<gene>
    <name evidence="16" type="ORF">PsYK624_036930</name>
</gene>
<evidence type="ECO:0000256" key="9">
    <source>
        <dbReference type="ARBA" id="ARBA00023002"/>
    </source>
</evidence>
<dbReference type="SUPFAM" id="SSF48264">
    <property type="entry name" value="Cytochrome P450"/>
    <property type="match status" value="1"/>
</dbReference>
<feature type="transmembrane region" description="Helical" evidence="15">
    <location>
        <begin position="6"/>
        <end position="26"/>
    </location>
</feature>
<protein>
    <submittedName>
        <fullName evidence="16">Cytochrome P450</fullName>
    </submittedName>
</protein>
<evidence type="ECO:0000313" key="17">
    <source>
        <dbReference type="Proteomes" id="UP000703269"/>
    </source>
</evidence>
<comment type="caution">
    <text evidence="16">The sequence shown here is derived from an EMBL/GenBank/DDBJ whole genome shotgun (WGS) entry which is preliminary data.</text>
</comment>
<dbReference type="GO" id="GO:0020037">
    <property type="term" value="F:heme binding"/>
    <property type="evidence" value="ECO:0007669"/>
    <property type="project" value="InterPro"/>
</dbReference>
<evidence type="ECO:0000256" key="8">
    <source>
        <dbReference type="ARBA" id="ARBA00022989"/>
    </source>
</evidence>
<comment type="cofactor">
    <cofactor evidence="1 13">
        <name>heme</name>
        <dbReference type="ChEBI" id="CHEBI:30413"/>
    </cofactor>
</comment>
<keyword evidence="12 15" id="KW-0472">Membrane</keyword>
<keyword evidence="8 15" id="KW-1133">Transmembrane helix</keyword>
<evidence type="ECO:0000256" key="11">
    <source>
        <dbReference type="ARBA" id="ARBA00023033"/>
    </source>
</evidence>
<evidence type="ECO:0000256" key="10">
    <source>
        <dbReference type="ARBA" id="ARBA00023004"/>
    </source>
</evidence>
<dbReference type="InterPro" id="IPR050364">
    <property type="entry name" value="Cytochrome_P450_fung"/>
</dbReference>
<evidence type="ECO:0000256" key="14">
    <source>
        <dbReference type="RuleBase" id="RU000461"/>
    </source>
</evidence>
<evidence type="ECO:0000256" key="2">
    <source>
        <dbReference type="ARBA" id="ARBA00004167"/>
    </source>
</evidence>
<dbReference type="GO" id="GO:0004497">
    <property type="term" value="F:monooxygenase activity"/>
    <property type="evidence" value="ECO:0007669"/>
    <property type="project" value="UniProtKB-KW"/>
</dbReference>
<keyword evidence="9 14" id="KW-0560">Oxidoreductase</keyword>
<evidence type="ECO:0000256" key="5">
    <source>
        <dbReference type="ARBA" id="ARBA00022617"/>
    </source>
</evidence>
<keyword evidence="5 13" id="KW-0349">Heme</keyword>
<keyword evidence="7 13" id="KW-0479">Metal-binding</keyword>
<dbReference type="Gene3D" id="1.10.630.10">
    <property type="entry name" value="Cytochrome P450"/>
    <property type="match status" value="1"/>
</dbReference>
<dbReference type="PANTHER" id="PTHR46300:SF7">
    <property type="entry name" value="P450, PUTATIVE (EUROFUNG)-RELATED"/>
    <property type="match status" value="1"/>
</dbReference>
<dbReference type="InterPro" id="IPR036396">
    <property type="entry name" value="Cyt_P450_sf"/>
</dbReference>
<sequence>MPLEVLRPLVIALLAVTLGALVVRLYRRADRRLPLPPGPKATWFGSVGLPREYQWLTYAQWKKIYGDLIYVHVWGNSILVLNTAEAVNDLFEKRSARYSSRPPNVMVNELMGWDWLFSSMPYTPWWRKHRALFQQHFNANNLPKFKAIMLREAHALLRNLMKDPDELFHHVRRSSIAIVMMLSYGHQIAPEGDMYVNIADKALSGLAQAGIFGTYMVDYIHLLKYIPSWFPGAAFKRQALEWREVTQMMVNLPFKKVKQDMAAGKAVSCFVTDQLEHAFASGGGISSEEEQLIKDVAAIAYAAGADTTVSAILSFFLAVQVYPEIQTKAQQEIDKVVGSGRLPSFEDREDLPYIDCIVWECLRWNPVTPLGLARQVAEDDEYQGHRIPKGTTIVPNVWAILHDEKMYPEPLRFNPDRFLDEVQNAALNINELPNAAFGFGRRACPGRTLAFETIWITIATTLAVYNISKAKDERGHDIEPDTEFTSTLLSHPKSFRCSIAPRSEKAHSLVLQTLDGQT</sequence>
<feature type="binding site" description="axial binding residue" evidence="13">
    <location>
        <position position="444"/>
    </location>
    <ligand>
        <name>heme</name>
        <dbReference type="ChEBI" id="CHEBI:30413"/>
    </ligand>
    <ligandPart>
        <name>Fe</name>
        <dbReference type="ChEBI" id="CHEBI:18248"/>
    </ligandPart>
</feature>
<dbReference type="InterPro" id="IPR002401">
    <property type="entry name" value="Cyt_P450_E_grp-I"/>
</dbReference>
<evidence type="ECO:0000256" key="7">
    <source>
        <dbReference type="ARBA" id="ARBA00022723"/>
    </source>
</evidence>
<dbReference type="CDD" id="cd11065">
    <property type="entry name" value="CYP64-like"/>
    <property type="match status" value="1"/>
</dbReference>
<evidence type="ECO:0000256" key="15">
    <source>
        <dbReference type="SAM" id="Phobius"/>
    </source>
</evidence>
<comment type="similarity">
    <text evidence="4 14">Belongs to the cytochrome P450 family.</text>
</comment>